<keyword evidence="5" id="KW-0812">Transmembrane</keyword>
<evidence type="ECO:0000256" key="6">
    <source>
        <dbReference type="ARBA" id="ARBA00022989"/>
    </source>
</evidence>
<dbReference type="PIRSF" id="PIRSF019239">
    <property type="entry name" value="MrpE"/>
    <property type="match status" value="1"/>
</dbReference>
<comment type="caution">
    <text evidence="8">The sequence shown here is derived from an EMBL/GenBank/DDBJ whole genome shotgun (WGS) entry which is preliminary data.</text>
</comment>
<dbReference type="Pfam" id="PF01899">
    <property type="entry name" value="MNHE"/>
    <property type="match status" value="1"/>
</dbReference>
<keyword evidence="6" id="KW-1133">Transmembrane helix</keyword>
<protein>
    <submittedName>
        <fullName evidence="8">Na+/H+ antiporter subunit E</fullName>
    </submittedName>
</protein>
<evidence type="ECO:0000313" key="8">
    <source>
        <dbReference type="EMBL" id="MCQ4770713.1"/>
    </source>
</evidence>
<evidence type="ECO:0000313" key="9">
    <source>
        <dbReference type="Proteomes" id="UP001204562"/>
    </source>
</evidence>
<dbReference type="PANTHER" id="PTHR34584">
    <property type="entry name" value="NA(+)/H(+) ANTIPORTER SUBUNIT E1"/>
    <property type="match status" value="1"/>
</dbReference>
<evidence type="ECO:0000256" key="5">
    <source>
        <dbReference type="ARBA" id="ARBA00022692"/>
    </source>
</evidence>
<dbReference type="GO" id="GO:0005886">
    <property type="term" value="C:plasma membrane"/>
    <property type="evidence" value="ECO:0007669"/>
    <property type="project" value="UniProtKB-SubCell"/>
</dbReference>
<gene>
    <name evidence="8" type="ORF">NE579_09580</name>
</gene>
<dbReference type="AlphaFoldDB" id="A0AAW5JSY8"/>
<proteinExistence type="inferred from homology"/>
<comment type="similarity">
    <text evidence="2">Belongs to the CPA3 antiporters (TC 2.A.63) subunit E family.</text>
</comment>
<keyword evidence="7" id="KW-0472">Membrane</keyword>
<accession>A0AAW5JSY8</accession>
<dbReference type="PANTHER" id="PTHR34584:SF1">
    <property type="entry name" value="NA(+)_H(+) ANTIPORTER SUBUNIT E1"/>
    <property type="match status" value="1"/>
</dbReference>
<keyword evidence="3" id="KW-0813">Transport</keyword>
<evidence type="ECO:0000256" key="4">
    <source>
        <dbReference type="ARBA" id="ARBA00022475"/>
    </source>
</evidence>
<dbReference type="Proteomes" id="UP001204562">
    <property type="component" value="Unassembled WGS sequence"/>
</dbReference>
<evidence type="ECO:0000256" key="1">
    <source>
        <dbReference type="ARBA" id="ARBA00004651"/>
    </source>
</evidence>
<keyword evidence="4" id="KW-1003">Cell membrane</keyword>
<keyword evidence="3" id="KW-0050">Antiport</keyword>
<dbReference type="GO" id="GO:0015297">
    <property type="term" value="F:antiporter activity"/>
    <property type="evidence" value="ECO:0007669"/>
    <property type="project" value="UniProtKB-KW"/>
</dbReference>
<organism evidence="8 9">
    <name type="scientific">Intestinimonas massiliensis</name>
    <name type="common">ex Afouda et al. 2020</name>
    <dbReference type="NCBI Taxonomy" id="1673721"/>
    <lineage>
        <taxon>Bacteria</taxon>
        <taxon>Bacillati</taxon>
        <taxon>Bacillota</taxon>
        <taxon>Clostridia</taxon>
        <taxon>Eubacteriales</taxon>
        <taxon>Intestinimonas</taxon>
    </lineage>
</organism>
<sequence>MIVLFFLLWLLLSGEVTLRVCVWGAVVSALLYCFCTKVLGYGWRYEKRAVKKLGPGLRYLGYLIVEMLKAGLVVMKLVYTRGRNMEPLLVFYDSPVHTEGGRAVLANSITLTAGTITVETVDGRFCVHALDRSLAEGIEDCEFQRRLEKLEE</sequence>
<evidence type="ECO:0000256" key="7">
    <source>
        <dbReference type="ARBA" id="ARBA00023136"/>
    </source>
</evidence>
<comment type="subcellular location">
    <subcellularLocation>
        <location evidence="1">Cell membrane</location>
        <topology evidence="1">Multi-pass membrane protein</topology>
    </subcellularLocation>
</comment>
<dbReference type="GO" id="GO:0008324">
    <property type="term" value="F:monoatomic cation transmembrane transporter activity"/>
    <property type="evidence" value="ECO:0007669"/>
    <property type="project" value="InterPro"/>
</dbReference>
<name>A0AAW5JSY8_9FIRM</name>
<dbReference type="EMBL" id="JANFYS010000018">
    <property type="protein sequence ID" value="MCQ4770713.1"/>
    <property type="molecule type" value="Genomic_DNA"/>
</dbReference>
<dbReference type="RefSeq" id="WP_256304085.1">
    <property type="nucleotide sequence ID" value="NZ_JANFYS010000018.1"/>
</dbReference>
<evidence type="ECO:0000256" key="2">
    <source>
        <dbReference type="ARBA" id="ARBA00006228"/>
    </source>
</evidence>
<evidence type="ECO:0000256" key="3">
    <source>
        <dbReference type="ARBA" id="ARBA00022449"/>
    </source>
</evidence>
<reference evidence="8" key="1">
    <citation type="submission" date="2022-06" db="EMBL/GenBank/DDBJ databases">
        <title>Isolation of gut microbiota from human fecal samples.</title>
        <authorList>
            <person name="Pamer E.G."/>
            <person name="Barat B."/>
            <person name="Waligurski E."/>
            <person name="Medina S."/>
            <person name="Paddock L."/>
            <person name="Mostad J."/>
        </authorList>
    </citation>
    <scope>NUCLEOTIDE SEQUENCE</scope>
    <source>
        <strain evidence="8">DFI.9.91</strain>
    </source>
</reference>
<dbReference type="InterPro" id="IPR002758">
    <property type="entry name" value="Cation_antiport_E"/>
</dbReference>